<comment type="caution">
    <text evidence="1">The sequence shown here is derived from an EMBL/GenBank/DDBJ whole genome shotgun (WGS) entry which is preliminary data.</text>
</comment>
<proteinExistence type="predicted"/>
<dbReference type="Proteomes" id="UP001408356">
    <property type="component" value="Unassembled WGS sequence"/>
</dbReference>
<name>A0ABR2V0L5_9PEZI</name>
<reference evidence="1 2" key="1">
    <citation type="journal article" date="2024" name="J. Plant Pathol.">
        <title>Sequence and assembly of the genome of Seiridium unicorne, isolate CBS 538.82, causal agent of cypress canker disease.</title>
        <authorList>
            <person name="Scali E."/>
            <person name="Rocca G.D."/>
            <person name="Danti R."/>
            <person name="Garbelotto M."/>
            <person name="Barberini S."/>
            <person name="Baroncelli R."/>
            <person name="Emiliani G."/>
        </authorList>
    </citation>
    <scope>NUCLEOTIDE SEQUENCE [LARGE SCALE GENOMIC DNA]</scope>
    <source>
        <strain evidence="1 2">BM-138-508</strain>
    </source>
</reference>
<protein>
    <submittedName>
        <fullName evidence="1">Terpene synthase</fullName>
    </submittedName>
</protein>
<evidence type="ECO:0000313" key="1">
    <source>
        <dbReference type="EMBL" id="KAK9420000.1"/>
    </source>
</evidence>
<keyword evidence="2" id="KW-1185">Reference proteome</keyword>
<sequence>MARINGLGTQEAFDHTSDGIGALKVVPSWGEIISGSVRQYIQGIANVARANLNWRGIWRAMANSSDRHAA</sequence>
<gene>
    <name evidence="1" type="ORF">SUNI508_06759</name>
</gene>
<accession>A0ABR2V0L5</accession>
<organism evidence="1 2">
    <name type="scientific">Seiridium unicorne</name>
    <dbReference type="NCBI Taxonomy" id="138068"/>
    <lineage>
        <taxon>Eukaryota</taxon>
        <taxon>Fungi</taxon>
        <taxon>Dikarya</taxon>
        <taxon>Ascomycota</taxon>
        <taxon>Pezizomycotina</taxon>
        <taxon>Sordariomycetes</taxon>
        <taxon>Xylariomycetidae</taxon>
        <taxon>Amphisphaeriales</taxon>
        <taxon>Sporocadaceae</taxon>
        <taxon>Seiridium</taxon>
    </lineage>
</organism>
<dbReference type="EMBL" id="JARVKF010000268">
    <property type="protein sequence ID" value="KAK9420000.1"/>
    <property type="molecule type" value="Genomic_DNA"/>
</dbReference>
<evidence type="ECO:0000313" key="2">
    <source>
        <dbReference type="Proteomes" id="UP001408356"/>
    </source>
</evidence>